<dbReference type="HAMAP" id="MF_00493">
    <property type="entry name" value="Transaldolase_2"/>
    <property type="match status" value="1"/>
</dbReference>
<dbReference type="GO" id="GO:0006098">
    <property type="term" value="P:pentose-phosphate shunt"/>
    <property type="evidence" value="ECO:0007669"/>
    <property type="project" value="UniProtKB-UniPathway"/>
</dbReference>
<gene>
    <name evidence="10" type="ORF">UFOPK4237_00215</name>
</gene>
<evidence type="ECO:0000313" key="10">
    <source>
        <dbReference type="EMBL" id="CAB5034805.1"/>
    </source>
</evidence>
<dbReference type="CDD" id="cd00955">
    <property type="entry name" value="Transaldolase_like"/>
    <property type="match status" value="1"/>
</dbReference>
<accession>A0A6J7S0R7</accession>
<dbReference type="EMBL" id="CAFBPZ010000007">
    <property type="protein sequence ID" value="CAB5034805.1"/>
    <property type="molecule type" value="Genomic_DNA"/>
</dbReference>
<evidence type="ECO:0000256" key="6">
    <source>
        <dbReference type="ARBA" id="ARBA00022679"/>
    </source>
</evidence>
<dbReference type="InterPro" id="IPR004732">
    <property type="entry name" value="Transaldolase_2"/>
</dbReference>
<dbReference type="PROSITE" id="PS01054">
    <property type="entry name" value="TRANSALDOLASE_1"/>
    <property type="match status" value="1"/>
</dbReference>
<keyword evidence="5" id="KW-0963">Cytoplasm</keyword>
<dbReference type="InterPro" id="IPR018225">
    <property type="entry name" value="Transaldolase_AS"/>
</dbReference>
<evidence type="ECO:0000256" key="9">
    <source>
        <dbReference type="ARBA" id="ARBA00048810"/>
    </source>
</evidence>
<dbReference type="InterPro" id="IPR013785">
    <property type="entry name" value="Aldolase_TIM"/>
</dbReference>
<dbReference type="GO" id="GO:0005737">
    <property type="term" value="C:cytoplasm"/>
    <property type="evidence" value="ECO:0007669"/>
    <property type="project" value="UniProtKB-SubCell"/>
</dbReference>
<protein>
    <submittedName>
        <fullName evidence="10">Unannotated protein</fullName>
    </submittedName>
</protein>
<name>A0A6J7S0R7_9ZZZZ</name>
<evidence type="ECO:0000256" key="5">
    <source>
        <dbReference type="ARBA" id="ARBA00022490"/>
    </source>
</evidence>
<organism evidence="10">
    <name type="scientific">freshwater metagenome</name>
    <dbReference type="NCBI Taxonomy" id="449393"/>
    <lineage>
        <taxon>unclassified sequences</taxon>
        <taxon>metagenomes</taxon>
        <taxon>ecological metagenomes</taxon>
    </lineage>
</organism>
<dbReference type="PANTHER" id="PTHR10683:SF31">
    <property type="entry name" value="TRANSALDOLASE"/>
    <property type="match status" value="1"/>
</dbReference>
<sequence>MSTQVLQVLTEAGVSIWLDDLSRSRLTSGNLAELVASQSVRGVTSNPSIFQAAISKGAADYASDLKDFAEKGLDVDLVIQRLTTDDVRNACDVMLPVYLTTGGIDGRVSIEVDPRLAHETQRTIDQAVELWAMIDRPNLLIKIPATLAGLEAITETISHGISVNVTLIFSIERYALVIQAYEDGLRKAAHRGIDLSQIHSVASFFVSRVDTDVDKKLDALGTEQAAGLRGKAALANARMAWNVYQDRIARDEWASLLALGANAQRPLWASTGVKDPAYDDTRYVMDLAVRGCVNTMPEGTLNAVADHGVFQGDTVTGTGASSAAIWQSLSELGIEQAAVCEYLEQDGVKKFIDAWENLRATVQTAMDQIS</sequence>
<reference evidence="10" key="1">
    <citation type="submission" date="2020-05" db="EMBL/GenBank/DDBJ databases">
        <authorList>
            <person name="Chiriac C."/>
            <person name="Salcher M."/>
            <person name="Ghai R."/>
            <person name="Kavagutti S V."/>
        </authorList>
    </citation>
    <scope>NUCLEOTIDE SEQUENCE</scope>
</reference>
<keyword evidence="8" id="KW-0704">Schiff base</keyword>
<dbReference type="GO" id="GO:0004801">
    <property type="term" value="F:transaldolase activity"/>
    <property type="evidence" value="ECO:0007669"/>
    <property type="project" value="UniProtKB-EC"/>
</dbReference>
<comment type="similarity">
    <text evidence="4">Belongs to the transaldolase family. Type 2 subfamily.</text>
</comment>
<dbReference type="PANTHER" id="PTHR10683">
    <property type="entry name" value="TRANSALDOLASE"/>
    <property type="match status" value="1"/>
</dbReference>
<dbReference type="AlphaFoldDB" id="A0A6J7S0R7"/>
<dbReference type="NCBIfam" id="TIGR00876">
    <property type="entry name" value="tal_mycobact"/>
    <property type="match status" value="1"/>
</dbReference>
<keyword evidence="6" id="KW-0808">Transferase</keyword>
<dbReference type="PIRSF" id="PIRSF036915">
    <property type="entry name" value="Trnald_Bac_Plnt"/>
    <property type="match status" value="1"/>
</dbReference>
<evidence type="ECO:0000256" key="1">
    <source>
        <dbReference type="ARBA" id="ARBA00003518"/>
    </source>
</evidence>
<comment type="pathway">
    <text evidence="3">Carbohydrate degradation; pentose phosphate pathway.</text>
</comment>
<evidence type="ECO:0000256" key="3">
    <source>
        <dbReference type="ARBA" id="ARBA00004959"/>
    </source>
</evidence>
<evidence type="ECO:0000256" key="2">
    <source>
        <dbReference type="ARBA" id="ARBA00004496"/>
    </source>
</evidence>
<dbReference type="SUPFAM" id="SSF51569">
    <property type="entry name" value="Aldolase"/>
    <property type="match status" value="1"/>
</dbReference>
<dbReference type="UniPathway" id="UPA00115"/>
<keyword evidence="7" id="KW-0570">Pentose shunt</keyword>
<proteinExistence type="inferred from homology"/>
<dbReference type="GO" id="GO:0005975">
    <property type="term" value="P:carbohydrate metabolic process"/>
    <property type="evidence" value="ECO:0007669"/>
    <property type="project" value="InterPro"/>
</dbReference>
<dbReference type="Pfam" id="PF00923">
    <property type="entry name" value="TAL_FSA"/>
    <property type="match status" value="1"/>
</dbReference>
<evidence type="ECO:0000256" key="7">
    <source>
        <dbReference type="ARBA" id="ARBA00023126"/>
    </source>
</evidence>
<dbReference type="Gene3D" id="3.20.20.70">
    <property type="entry name" value="Aldolase class I"/>
    <property type="match status" value="1"/>
</dbReference>
<comment type="subcellular location">
    <subcellularLocation>
        <location evidence="2">Cytoplasm</location>
    </subcellularLocation>
</comment>
<evidence type="ECO:0000256" key="4">
    <source>
        <dbReference type="ARBA" id="ARBA00008426"/>
    </source>
</evidence>
<dbReference type="NCBIfam" id="NF002881">
    <property type="entry name" value="PRK03343.1"/>
    <property type="match status" value="1"/>
</dbReference>
<comment type="function">
    <text evidence="1">Transaldolase is important for the balance of metabolites in the pentose-phosphate pathway.</text>
</comment>
<dbReference type="InterPro" id="IPR001585">
    <property type="entry name" value="TAL/FSA"/>
</dbReference>
<evidence type="ECO:0000256" key="8">
    <source>
        <dbReference type="ARBA" id="ARBA00023270"/>
    </source>
</evidence>
<comment type="catalytic activity">
    <reaction evidence="9">
        <text>D-sedoheptulose 7-phosphate + D-glyceraldehyde 3-phosphate = D-erythrose 4-phosphate + beta-D-fructose 6-phosphate</text>
        <dbReference type="Rhea" id="RHEA:17053"/>
        <dbReference type="ChEBI" id="CHEBI:16897"/>
        <dbReference type="ChEBI" id="CHEBI:57483"/>
        <dbReference type="ChEBI" id="CHEBI:57634"/>
        <dbReference type="ChEBI" id="CHEBI:59776"/>
        <dbReference type="EC" id="2.2.1.2"/>
    </reaction>
</comment>